<keyword evidence="2" id="KW-1185">Reference proteome</keyword>
<dbReference type="EMBL" id="ASPP01020097">
    <property type="protein sequence ID" value="ETO14321.1"/>
    <property type="molecule type" value="Genomic_DNA"/>
</dbReference>
<reference evidence="1 2" key="1">
    <citation type="journal article" date="2013" name="Curr. Biol.">
        <title>The Genome of the Foraminiferan Reticulomyxa filosa.</title>
        <authorList>
            <person name="Glockner G."/>
            <person name="Hulsmann N."/>
            <person name="Schleicher M."/>
            <person name="Noegel A.A."/>
            <person name="Eichinger L."/>
            <person name="Gallinger C."/>
            <person name="Pawlowski J."/>
            <person name="Sierra R."/>
            <person name="Euteneuer U."/>
            <person name="Pillet L."/>
            <person name="Moustafa A."/>
            <person name="Platzer M."/>
            <person name="Groth M."/>
            <person name="Szafranski K."/>
            <person name="Schliwa M."/>
        </authorList>
    </citation>
    <scope>NUCLEOTIDE SEQUENCE [LARGE SCALE GENOMIC DNA]</scope>
</reference>
<evidence type="ECO:0000313" key="2">
    <source>
        <dbReference type="Proteomes" id="UP000023152"/>
    </source>
</evidence>
<gene>
    <name evidence="1" type="ORF">RFI_23054</name>
</gene>
<proteinExistence type="predicted"/>
<dbReference type="Proteomes" id="UP000023152">
    <property type="component" value="Unassembled WGS sequence"/>
</dbReference>
<name>X6ML17_RETFI</name>
<organism evidence="1 2">
    <name type="scientific">Reticulomyxa filosa</name>
    <dbReference type="NCBI Taxonomy" id="46433"/>
    <lineage>
        <taxon>Eukaryota</taxon>
        <taxon>Sar</taxon>
        <taxon>Rhizaria</taxon>
        <taxon>Retaria</taxon>
        <taxon>Foraminifera</taxon>
        <taxon>Monothalamids</taxon>
        <taxon>Reticulomyxidae</taxon>
        <taxon>Reticulomyxa</taxon>
    </lineage>
</organism>
<accession>X6ML17</accession>
<comment type="caution">
    <text evidence="1">The sequence shown here is derived from an EMBL/GenBank/DDBJ whole genome shotgun (WGS) entry which is preliminary data.</text>
</comment>
<dbReference type="AlphaFoldDB" id="X6ML17"/>
<sequence length="166" mass="19110">MFKKKKMKMVCQCAFKIYEHEPCTPLFPYEAVTSTMDDKQSNCTERLQSSDEKIERPRKRRRFNKYQKSNNMIVENIKSESEIPPPIFDLTLTKSVFPQHVIPAQEMHPPIFWIQTNNIIPDNISATLLPKTVFSTAAAFECSIDNKQIFGCMPSGLTLQPTVGMF</sequence>
<evidence type="ECO:0000313" key="1">
    <source>
        <dbReference type="EMBL" id="ETO14321.1"/>
    </source>
</evidence>
<protein>
    <submittedName>
        <fullName evidence="1">Uncharacterized protein</fullName>
    </submittedName>
</protein>